<dbReference type="PANTHER" id="PTHR33678">
    <property type="entry name" value="BLL1576 PROTEIN"/>
    <property type="match status" value="1"/>
</dbReference>
<evidence type="ECO:0000313" key="3">
    <source>
        <dbReference type="EMBL" id="MFM0448741.1"/>
    </source>
</evidence>
<dbReference type="PANTHER" id="PTHR33678:SF1">
    <property type="entry name" value="BLL1576 PROTEIN"/>
    <property type="match status" value="1"/>
</dbReference>
<dbReference type="RefSeq" id="WP_408131990.1">
    <property type="nucleotide sequence ID" value="NZ_JAQQDH010000062.1"/>
</dbReference>
<keyword evidence="4" id="KW-1185">Reference proteome</keyword>
<reference evidence="3 4" key="1">
    <citation type="journal article" date="2024" name="Chem. Sci.">
        <title>Discovery of megapolipeptins by genome mining of a Burkholderiales bacteria collection.</title>
        <authorList>
            <person name="Paulo B.S."/>
            <person name="Recchia M.J.J."/>
            <person name="Lee S."/>
            <person name="Fergusson C.H."/>
            <person name="Romanowski S.B."/>
            <person name="Hernandez A."/>
            <person name="Krull N."/>
            <person name="Liu D.Y."/>
            <person name="Cavanagh H."/>
            <person name="Bos A."/>
            <person name="Gray C.A."/>
            <person name="Murphy B.T."/>
            <person name="Linington R.G."/>
            <person name="Eustaquio A.S."/>
        </authorList>
    </citation>
    <scope>NUCLEOTIDE SEQUENCE [LARGE SCALE GENOMIC DNA]</scope>
    <source>
        <strain evidence="3 4">RL17-379-BIB-C</strain>
    </source>
</reference>
<sequence length="125" mass="14068">DELAPKVTPQSLLGKAIAYTRNQWEYLSRYVTDGRAAIDNNICERDIRPFATSRKSWLFSDTVDGAKASATIYSLVLTCRACGVEPYDYLLHVLRELPQRPPDADVTDLLPFNYARQQQATAQDG</sequence>
<protein>
    <submittedName>
        <fullName evidence="3">Transposase</fullName>
    </submittedName>
</protein>
<comment type="caution">
    <text evidence="3">The sequence shown here is derived from an EMBL/GenBank/DDBJ whole genome shotgun (WGS) entry which is preliminary data.</text>
</comment>
<proteinExistence type="predicted"/>
<dbReference type="EMBL" id="JAQQDH010000062">
    <property type="protein sequence ID" value="MFM0448741.1"/>
    <property type="molecule type" value="Genomic_DNA"/>
</dbReference>
<evidence type="ECO:0000259" key="1">
    <source>
        <dbReference type="Pfam" id="PF03050"/>
    </source>
</evidence>
<feature type="domain" description="Transposase IS66 central" evidence="1">
    <location>
        <begin position="4"/>
        <end position="67"/>
    </location>
</feature>
<feature type="domain" description="Transposase IS66 C-terminal" evidence="2">
    <location>
        <begin position="74"/>
        <end position="111"/>
    </location>
</feature>
<dbReference type="InterPro" id="IPR004291">
    <property type="entry name" value="Transposase_IS66_central"/>
</dbReference>
<evidence type="ECO:0000259" key="2">
    <source>
        <dbReference type="Pfam" id="PF13817"/>
    </source>
</evidence>
<dbReference type="InterPro" id="IPR052344">
    <property type="entry name" value="Transposase-related"/>
</dbReference>
<gene>
    <name evidence="3" type="ORF">PQR00_34805</name>
</gene>
<organism evidence="3 4">
    <name type="scientific">Paraburkholderia strydomiana</name>
    <dbReference type="NCBI Taxonomy" id="1245417"/>
    <lineage>
        <taxon>Bacteria</taxon>
        <taxon>Pseudomonadati</taxon>
        <taxon>Pseudomonadota</taxon>
        <taxon>Betaproteobacteria</taxon>
        <taxon>Burkholderiales</taxon>
        <taxon>Burkholderiaceae</taxon>
        <taxon>Paraburkholderia</taxon>
    </lineage>
</organism>
<dbReference type="Pfam" id="PF13817">
    <property type="entry name" value="DDE_Tnp_IS66_C"/>
    <property type="match status" value="1"/>
</dbReference>
<dbReference type="InterPro" id="IPR039552">
    <property type="entry name" value="IS66_C"/>
</dbReference>
<name>A0ABW9CAX9_9BURK</name>
<accession>A0ABW9CAX9</accession>
<feature type="non-terminal residue" evidence="3">
    <location>
        <position position="1"/>
    </location>
</feature>
<evidence type="ECO:0000313" key="4">
    <source>
        <dbReference type="Proteomes" id="UP001629288"/>
    </source>
</evidence>
<dbReference type="Proteomes" id="UP001629288">
    <property type="component" value="Unassembled WGS sequence"/>
</dbReference>
<dbReference type="Pfam" id="PF03050">
    <property type="entry name" value="DDE_Tnp_IS66"/>
    <property type="match status" value="1"/>
</dbReference>